<evidence type="ECO:0000259" key="1">
    <source>
        <dbReference type="Pfam" id="PF13946"/>
    </source>
</evidence>
<organism evidence="2 3">
    <name type="scientific">Massilia yuzhufengensis</name>
    <dbReference type="NCBI Taxonomy" id="1164594"/>
    <lineage>
        <taxon>Bacteria</taxon>
        <taxon>Pseudomonadati</taxon>
        <taxon>Pseudomonadota</taxon>
        <taxon>Betaproteobacteria</taxon>
        <taxon>Burkholderiales</taxon>
        <taxon>Oxalobacteraceae</taxon>
        <taxon>Telluria group</taxon>
        <taxon>Massilia</taxon>
    </lineage>
</organism>
<gene>
    <name evidence="2" type="ORF">SAMN05216204_107160</name>
</gene>
<evidence type="ECO:0000313" key="3">
    <source>
        <dbReference type="Proteomes" id="UP000198639"/>
    </source>
</evidence>
<name>A0A1I1K7X4_9BURK</name>
<sequence length="699" mass="71153">MSSITDYAPVGILDDRDTLLTSLRTGDTAATLTPIDFGVLTSGRWVIDAQSVPGLFTIAYNPATDTSARLVLANAALMPAAGSPVTVTAHYYDRYQIDSNGNPLPGKGVAETLVYTVEAGSTRELQGFGADTTLGAGSGAASPALATLPDGGFAAVWQGADSAIWARVTDAGGKARGAAFAITPSSDGIPEGSPSVAALSGGRFVTAYTTSVGGQPRIACKIADVNGTTGAQLLADTAPAADAAMPDVVALRDGSFAIAWRAGGQVHVRVLDAIGNPVGAEQVYGALGTAFSPSIAATGSGYTVAWGEIGDGNVYAAQQGGAASVVSGDGLAASLATAAPLPDIAALQDGGYVVAWDSYANEPYGFTISDIFFQRFDAAGNKVGALTQANSDSGGGRYDASVTALDTGGFVVAWQSATGDFDGNGVFGRRFDAGGNPLDLREFTINEARAGDQAAPALTALANGGFAAAWIDTAANGAVQVEARVLAGGMDDAGGTGWISDSGNLLVGGAGSERVDALGGVDTVSYAGLRSHFTVLRDAGAATVIDHVGSSGVDTLVNVERIEFSDVSLALDIDGTAGQAYRLYKAAFNRAPDKQGVGYWIAMMDAGVALEQVAAGFTGSAEFAQLYGGRASDTTFVELLYNNVLHRAAEGAGRDYWIKALAELHTPREQVLALFSESAENQAQVIGAIQNGIEYAPWM</sequence>
<dbReference type="STRING" id="1164594.SAMN05216204_107160"/>
<dbReference type="RefSeq" id="WP_091873951.1">
    <property type="nucleotide sequence ID" value="NZ_FOLD01000007.1"/>
</dbReference>
<dbReference type="InterPro" id="IPR038255">
    <property type="entry name" value="PBS_linker_sf"/>
</dbReference>
<dbReference type="InterPro" id="IPR025282">
    <property type="entry name" value="DUF4214"/>
</dbReference>
<evidence type="ECO:0000313" key="2">
    <source>
        <dbReference type="EMBL" id="SFC56924.1"/>
    </source>
</evidence>
<accession>A0A1I1K7X4</accession>
<dbReference type="Pfam" id="PF13946">
    <property type="entry name" value="DUF4214"/>
    <property type="match status" value="1"/>
</dbReference>
<dbReference type="EMBL" id="FOLD01000007">
    <property type="protein sequence ID" value="SFC56924.1"/>
    <property type="molecule type" value="Genomic_DNA"/>
</dbReference>
<keyword evidence="3" id="KW-1185">Reference proteome</keyword>
<protein>
    <recommendedName>
        <fullName evidence="1">DUF4214 domain-containing protein</fullName>
    </recommendedName>
</protein>
<dbReference type="OrthoDB" id="480426at2"/>
<dbReference type="Proteomes" id="UP000198639">
    <property type="component" value="Unassembled WGS sequence"/>
</dbReference>
<feature type="domain" description="DUF4214" evidence="1">
    <location>
        <begin position="614"/>
        <end position="684"/>
    </location>
</feature>
<proteinExistence type="predicted"/>
<dbReference type="AlphaFoldDB" id="A0A1I1K7X4"/>
<reference evidence="3" key="1">
    <citation type="submission" date="2016-10" db="EMBL/GenBank/DDBJ databases">
        <authorList>
            <person name="Varghese N."/>
            <person name="Submissions S."/>
        </authorList>
    </citation>
    <scope>NUCLEOTIDE SEQUENCE [LARGE SCALE GENOMIC DNA]</scope>
    <source>
        <strain evidence="3">CGMCC 1.12041</strain>
    </source>
</reference>
<dbReference type="Gene3D" id="1.10.3130.20">
    <property type="entry name" value="Phycobilisome linker domain"/>
    <property type="match status" value="1"/>
</dbReference>